<feature type="compositionally biased region" description="Polar residues" evidence="2">
    <location>
        <begin position="499"/>
        <end position="517"/>
    </location>
</feature>
<evidence type="ECO:0000259" key="3">
    <source>
        <dbReference type="Pfam" id="PF08428"/>
    </source>
</evidence>
<dbReference type="Pfam" id="PF19258">
    <property type="entry name" value="KxYKxGKxW_sig"/>
    <property type="match status" value="1"/>
</dbReference>
<feature type="domain" description="Atypical Rib" evidence="4">
    <location>
        <begin position="1269"/>
        <end position="1331"/>
    </location>
</feature>
<comment type="caution">
    <text evidence="5">The sequence shown here is derived from an EMBL/GenBank/DDBJ whole genome shotgun (WGS) entry which is preliminary data.</text>
</comment>
<dbReference type="InterPro" id="IPR059115">
    <property type="entry name" value="Rib"/>
</dbReference>
<evidence type="ECO:0000259" key="4">
    <source>
        <dbReference type="Pfam" id="PF18938"/>
    </source>
</evidence>
<dbReference type="Proteomes" id="UP000028022">
    <property type="component" value="Unassembled WGS sequence"/>
</dbReference>
<keyword evidence="1" id="KW-0732">Signal</keyword>
<dbReference type="NCBIfam" id="TIGR04224">
    <property type="entry name" value="ser_adhes_Nterm"/>
    <property type="match status" value="1"/>
</dbReference>
<feature type="region of interest" description="Disordered" evidence="2">
    <location>
        <begin position="499"/>
        <end position="518"/>
    </location>
</feature>
<dbReference type="InterPro" id="IPR044024">
    <property type="entry name" value="aRib"/>
</dbReference>
<feature type="compositionally biased region" description="Polar residues" evidence="2">
    <location>
        <begin position="1034"/>
        <end position="1047"/>
    </location>
</feature>
<reference evidence="5 6" key="1">
    <citation type="submission" date="2014-05" db="EMBL/GenBank/DDBJ databases">
        <authorList>
            <person name="Daugherty S.C."/>
            <person name="Tallon L.J."/>
            <person name="Sadzewicz L."/>
            <person name="Kilian M."/>
            <person name="Tettelin H."/>
        </authorList>
    </citation>
    <scope>NUCLEOTIDE SEQUENCE [LARGE SCALE GENOMIC DNA]</scope>
    <source>
        <strain evidence="5 6">SK608</strain>
    </source>
</reference>
<evidence type="ECO:0000313" key="5">
    <source>
        <dbReference type="EMBL" id="KEQ47196.1"/>
    </source>
</evidence>
<dbReference type="InterPro" id="IPR026465">
    <property type="entry name" value="Ser_adhes_glycop_N"/>
</dbReference>
<evidence type="ECO:0000256" key="1">
    <source>
        <dbReference type="ARBA" id="ARBA00022729"/>
    </source>
</evidence>
<proteinExistence type="predicted"/>
<dbReference type="NCBIfam" id="TIGR03715">
    <property type="entry name" value="KxYKxGKxW"/>
    <property type="match status" value="1"/>
</dbReference>
<dbReference type="Pfam" id="PF18938">
    <property type="entry name" value="aRib"/>
    <property type="match status" value="2"/>
</dbReference>
<protein>
    <submittedName>
        <fullName evidence="5">KxYKxGKxW signal peptide domain protein</fullName>
    </submittedName>
</protein>
<feature type="region of interest" description="Disordered" evidence="2">
    <location>
        <begin position="1009"/>
        <end position="1047"/>
    </location>
</feature>
<dbReference type="EMBL" id="JPFZ01000010">
    <property type="protein sequence ID" value="KEQ47196.1"/>
    <property type="molecule type" value="Genomic_DNA"/>
</dbReference>
<organism evidence="5 6">
    <name type="scientific">Streptococcus mitis</name>
    <dbReference type="NCBI Taxonomy" id="28037"/>
    <lineage>
        <taxon>Bacteria</taxon>
        <taxon>Bacillati</taxon>
        <taxon>Bacillota</taxon>
        <taxon>Bacilli</taxon>
        <taxon>Lactobacillales</taxon>
        <taxon>Streptococcaceae</taxon>
        <taxon>Streptococcus</taxon>
        <taxon>Streptococcus mitis group</taxon>
    </lineage>
</organism>
<feature type="region of interest" description="Disordered" evidence="2">
    <location>
        <begin position="178"/>
        <end position="211"/>
    </location>
</feature>
<gene>
    <name evidence="5" type="ORF">SK608_1616</name>
</gene>
<feature type="compositionally biased region" description="Low complexity" evidence="2">
    <location>
        <begin position="178"/>
        <end position="191"/>
    </location>
</feature>
<feature type="compositionally biased region" description="Polar residues" evidence="2">
    <location>
        <begin position="1009"/>
        <end position="1023"/>
    </location>
</feature>
<feature type="domain" description="Rib" evidence="3">
    <location>
        <begin position="1348"/>
        <end position="1408"/>
    </location>
</feature>
<feature type="compositionally biased region" description="Polar residues" evidence="2">
    <location>
        <begin position="192"/>
        <end position="202"/>
    </location>
</feature>
<feature type="domain" description="Atypical Rib" evidence="4">
    <location>
        <begin position="651"/>
        <end position="716"/>
    </location>
</feature>
<sequence length="2772" mass="280957">MFFRRQKGQYRETDRVTRYKLVKSGKHWLRASTSLFGLFKVLRGGVDTTQVMTEVVENQTNQTITGLDIIRGIAATGAVLGGTVATQTKVFANEAVALEKTLDSSDALATHDTVVLGTTAKVDAENSASLSHSVSESVSSSESISTSLSASVSSSASMSTSASESASTSASVSASTSVSSSQSMVASDNSVHSTTASETSGKAESVSKESQLAKEGLSASKLGAPVLESAKLEKGLVDTNAEISSLAGVTAGAIATSEVSAKQQDENRKKLTKLSAEMGEYLAKAVGLPNSDAAIAKVNAAVTAIETALANPKADLTETVKLATSARNSIANAVLRVNSGARDARNGQGMGSGVHPRALPTSLITNTFASNRTSASLESGQYNKNTHEVIWRINMHSDNALNYAGLLANVDPNTTITRVTFNGQPMEKRGGSGNEYVFSKRHDLNRNLEATIEVHATVNEKSSNARLDARVATSSQPFTSTNVSGNYTNLMTSYVHTGRAGNQNDAVRNQGRATDNPPTVELPKLLEVFNDDSVNINMVFRDDKALRLFYTGNNPVITGLQGKNFPGQINFATLKRDPKTGLNTAYVYEHKQWTTEIYGTIGRENGWKPMTPGDYNISYGADDTAGQKTMTTMTVRIHGFNERQSPISGATVAVNNATNLSQAEKDQVLANFKAANANVLSSTDYKKGSEEGSISVANNGDVTITYRDRTTDTVTNNVKYGVEKTTEHFYAVSGEPLSNINPRSLVRTVGGASDFPSGTKFAWKQGQAPTMEAMKDGVNPRTATLTVTHPDKTTTDLTYKYTVYQKIETKTNNGVPGKFYAFKAVPGTERTVGNSYANNIGGYSKFYINNESLPSGTTFAYEYQLNDNRSTPVRKQDGSPAFSSVWHTTADLATTHSTTYKAIATYPKGRLGDVTTSNPALTSTVSFNYTVVDPVAKQEYVTTVGNTAPLNDIIANPDKAIKNSDDRVAIPNGPTVATRTDYSWRDSAPNASTVSTPGIYKKEVTVTLPQGSTDKPRNSTNVPVTIKVRPNPPQISTDQVTNTGGLPNKGITVTNALPNAQVTLTIGGKTLTKQADGNGNVTFPSTDVADSNGLLPIGNVTVKQSKAFDNPVTGQNETLNSDVSTVNISKENIPPTVDLTVKVNGETPEIDSSGRYIFYAGDTIQITYTGRDNSGKLTTLKMRNAKDDLNDFFEGKFTEWGRGPVENITTLTSTNQTTKTVNAVANSDMTWKSGNIFSRVITAVDPNGNTGESPWFGVVQGRLADKIKLTKPPVIAVADKLNLTPAEKEKIKSEVEKSNPSDTSRIRTYDVRPNGDVTITFKDGTSKTITPNLDYGVEAASSVFYTYVGEGDTIRPKDVIKAVNGGTIPSDADVTWEQAPDVTNSGNNKQAVVKVTYRDGTVKRVPVTYSTMSTYDAKAPIYDWAGEAPRYGRERAPYLKQSGNDNIPPGTDGAWYDANGKVVGNTSPIPEKNVAGTHEYRLKVTYPKGRFDNSTTKLSKDVTVRQIVVDPVKKADLTYVQGETNVASAENVLKNNTKQTLANGTPNEAFPAGTKFEWVGGAPSTATPGIVEKKVKVTLPLDANGTRISKEVPVNVTVKPQAPQISDDQLTEKGGLPNRSIEVTNVTPGATVTLTIGDKTFTKVAGPNETRLSFTPTNLEKAYNANNGLLPTGRVTVKQALPNPTTSQTNPLESDTTVKEQGITKETEAPEPTFDLYIQNDKTKQWEKQSIQDTVRPGARGYEIFAGDKIKIVISGKDNSGKIKTLKLHDGTSDIDRIFQKDYSSDDSAPGFKDTPTEASTTNPAIREYTATYDENKQYADGNRWNRGVKAVDLSDNEARTLTVVAQGKLSKKFPGKVPATVQVTNATTPSADDKEKILAAVKGSNPEKANRISKYEFKNGGAVSKGKVTVVITYKDGTSNEVEVPVSDSDYKSEQASQSASTSAVASTSASTSAVASTSASTSAVASTSASTSAVASTSASTSAVASTSSSTSAVASTSASTSAVASTSASTSAVASTSASTSAVASTSASTSAVASTSASTSAVASTSASTSAVASTSASTSAVASTSASTSAVASTSASTSAVASTSASTSAVASTSASTSAVASTSASTSAVASTSASTSAVASTSASTSAVASTSASTSAVASTSASTSAVASTSASTSAVASTSASTSAVASTSASTSAVASTSASTSAVASTSASTSAVASTSASTSAVASTSASTSAVASTSASTSAVASTSASTSAVASTSASTSAVASTSASTSAVASTSASTSAVASTSASTSAVASTSASTSAVASTSASTSAVASTSASTSAVASTSASTSAVASTSASTSAVASTSASTSAVASTSASTSAVASTSASTSAVASTSASTSAVASTSASTSAVASTSASTSAVASTSASTSAVASTSASTSAVASTSASTSAVASTSASTSAVASTSASTSAVASTSASTSAVASTSASTSAVASTSASTSAVASTSASTSAVASTSASTSAVASTSASTSAVASTSASTSAVASTSASTSAVASTSASTSAVASTSASTSAVASTSASTSAVASTSASTSAVASTSASTSAVASTSASTSAVASTSASTSAVASTSASTSAVASTSASTSAVASTSASTSAVASTSASTSAVASTSASTSAVASTSASTSAVASTSASTSAVASTSASTSAVASTSASTSAVASTSASTSAVASTSASTSAVASTSASTSAVASTSASTSAVASTSASTSAVASTSANKCSSVYISKHKRCSIYVSKYKRSSIYVSKY</sequence>
<dbReference type="Gene3D" id="3.10.20.890">
    <property type="match status" value="3"/>
</dbReference>
<dbReference type="Pfam" id="PF08428">
    <property type="entry name" value="Rib"/>
    <property type="match status" value="1"/>
</dbReference>
<evidence type="ECO:0000256" key="2">
    <source>
        <dbReference type="SAM" id="MobiDB-lite"/>
    </source>
</evidence>
<feature type="region of interest" description="Disordered" evidence="2">
    <location>
        <begin position="1784"/>
        <end position="1803"/>
    </location>
</feature>
<accession>A0A081QW73</accession>
<evidence type="ECO:0000313" key="6">
    <source>
        <dbReference type="Proteomes" id="UP000028022"/>
    </source>
</evidence>
<name>A0A081QW73_STRMT</name>
<dbReference type="InterPro" id="IPR022263">
    <property type="entry name" value="KxYKxGKxW"/>
</dbReference>